<organism evidence="2">
    <name type="scientific">Eremomyces bilateralis CBS 781.70</name>
    <dbReference type="NCBI Taxonomy" id="1392243"/>
    <lineage>
        <taxon>Eukaryota</taxon>
        <taxon>Fungi</taxon>
        <taxon>Dikarya</taxon>
        <taxon>Ascomycota</taxon>
        <taxon>Pezizomycotina</taxon>
        <taxon>Dothideomycetes</taxon>
        <taxon>Dothideomycetes incertae sedis</taxon>
        <taxon>Eremomycetales</taxon>
        <taxon>Eremomycetaceae</taxon>
        <taxon>Eremomyces</taxon>
    </lineage>
</organism>
<name>A0A6G1G9Q2_9PEZI</name>
<sequence>MAESQPKEYTALSYTWGDSVFDASIIIDGQRASITTSLKNALVELSKIENLTQGKWWIDQVCINQSDVEERNAQVGLMREIYKLSRGVTIWLGEPVDPSYNAIDVIKGAILHNDRQPGRRERQHKKSTIEVVQKNWEELRRFFQMPWWSRCWVRQEVG</sequence>
<dbReference type="InterPro" id="IPR010730">
    <property type="entry name" value="HET"/>
</dbReference>
<protein>
    <recommendedName>
        <fullName evidence="1">Heterokaryon incompatibility domain-containing protein</fullName>
    </recommendedName>
</protein>
<accession>A0A6G1G9Q2</accession>
<feature type="domain" description="Heterokaryon incompatibility" evidence="1">
    <location>
        <begin position="9"/>
        <end position="156"/>
    </location>
</feature>
<reference evidence="4" key="3">
    <citation type="submission" date="2025-04" db="UniProtKB">
        <authorList>
            <consortium name="RefSeq"/>
        </authorList>
    </citation>
    <scope>IDENTIFICATION</scope>
    <source>
        <strain evidence="4">CBS 781.70</strain>
    </source>
</reference>
<dbReference type="InterPro" id="IPR052895">
    <property type="entry name" value="HetReg/Transcr_Mod"/>
</dbReference>
<keyword evidence="3" id="KW-1185">Reference proteome</keyword>
<dbReference type="RefSeq" id="XP_033536439.1">
    <property type="nucleotide sequence ID" value="XM_033676117.1"/>
</dbReference>
<dbReference type="PANTHER" id="PTHR24148:SF73">
    <property type="entry name" value="HET DOMAIN PROTEIN (AFU_ORTHOLOGUE AFUA_8G01020)"/>
    <property type="match status" value="1"/>
</dbReference>
<dbReference type="GeneID" id="54416687"/>
<reference evidence="2 4" key="1">
    <citation type="submission" date="2020-01" db="EMBL/GenBank/DDBJ databases">
        <authorList>
            <consortium name="DOE Joint Genome Institute"/>
            <person name="Haridas S."/>
            <person name="Albert R."/>
            <person name="Binder M."/>
            <person name="Bloem J."/>
            <person name="Labutti K."/>
            <person name="Salamov A."/>
            <person name="Andreopoulos B."/>
            <person name="Baker S.E."/>
            <person name="Barry K."/>
            <person name="Bills G."/>
            <person name="Bluhm B.H."/>
            <person name="Cannon C."/>
            <person name="Castanera R."/>
            <person name="Culley D.E."/>
            <person name="Daum C."/>
            <person name="Ezra D."/>
            <person name="Gonzalez J.B."/>
            <person name="Henrissat B."/>
            <person name="Kuo A."/>
            <person name="Liang C."/>
            <person name="Lipzen A."/>
            <person name="Lutzoni F."/>
            <person name="Magnuson J."/>
            <person name="Mondo S."/>
            <person name="Nolan M."/>
            <person name="Ohm R."/>
            <person name="Pangilinan J."/>
            <person name="Park H.-J."/>
            <person name="Ramirez L."/>
            <person name="Alfaro M."/>
            <person name="Sun H."/>
            <person name="Tritt A."/>
            <person name="Yoshinaga Y."/>
            <person name="Zwiers L.-H."/>
            <person name="Turgeon B.G."/>
            <person name="Goodwin S.B."/>
            <person name="Spatafora J.W."/>
            <person name="Crous P.W."/>
            <person name="Grigoriev I.V."/>
        </authorList>
    </citation>
    <scope>NUCLEOTIDE SEQUENCE</scope>
    <source>
        <strain evidence="2 4">CBS 781.70</strain>
    </source>
</reference>
<dbReference type="EMBL" id="ML975152">
    <property type="protein sequence ID" value="KAF1814808.1"/>
    <property type="molecule type" value="Genomic_DNA"/>
</dbReference>
<dbReference type="PANTHER" id="PTHR24148">
    <property type="entry name" value="ANKYRIN REPEAT DOMAIN-CONTAINING PROTEIN 39 HOMOLOG-RELATED"/>
    <property type="match status" value="1"/>
</dbReference>
<dbReference type="OrthoDB" id="194358at2759"/>
<dbReference type="AlphaFoldDB" id="A0A6G1G9Q2"/>
<proteinExistence type="predicted"/>
<gene>
    <name evidence="2 4" type="ORF">P152DRAFT_391823</name>
</gene>
<evidence type="ECO:0000313" key="4">
    <source>
        <dbReference type="RefSeq" id="XP_033536439.1"/>
    </source>
</evidence>
<reference evidence="4" key="2">
    <citation type="submission" date="2020-04" db="EMBL/GenBank/DDBJ databases">
        <authorList>
            <consortium name="NCBI Genome Project"/>
        </authorList>
    </citation>
    <scope>NUCLEOTIDE SEQUENCE</scope>
    <source>
        <strain evidence="4">CBS 781.70</strain>
    </source>
</reference>
<evidence type="ECO:0000313" key="2">
    <source>
        <dbReference type="EMBL" id="KAF1814808.1"/>
    </source>
</evidence>
<dbReference type="Proteomes" id="UP000504638">
    <property type="component" value="Unplaced"/>
</dbReference>
<evidence type="ECO:0000259" key="1">
    <source>
        <dbReference type="Pfam" id="PF06985"/>
    </source>
</evidence>
<dbReference type="Pfam" id="PF06985">
    <property type="entry name" value="HET"/>
    <property type="match status" value="1"/>
</dbReference>
<evidence type="ECO:0000313" key="3">
    <source>
        <dbReference type="Proteomes" id="UP000504638"/>
    </source>
</evidence>